<proteinExistence type="predicted"/>
<evidence type="ECO:0000313" key="2">
    <source>
        <dbReference type="EMBL" id="DAE24800.1"/>
    </source>
</evidence>
<protein>
    <submittedName>
        <fullName evidence="2">Uncharacterized protein</fullName>
    </submittedName>
</protein>
<dbReference type="EMBL" id="BK015784">
    <property type="protein sequence ID" value="DAE24800.1"/>
    <property type="molecule type" value="Genomic_DNA"/>
</dbReference>
<organism evidence="2">
    <name type="scientific">Myoviridae sp. cteBs22</name>
    <dbReference type="NCBI Taxonomy" id="2826675"/>
    <lineage>
        <taxon>Viruses</taxon>
        <taxon>Duplodnaviria</taxon>
        <taxon>Heunggongvirae</taxon>
        <taxon>Uroviricota</taxon>
        <taxon>Caudoviricetes</taxon>
    </lineage>
</organism>
<feature type="region of interest" description="Disordered" evidence="1">
    <location>
        <begin position="1"/>
        <end position="29"/>
    </location>
</feature>
<accession>A0A8S5R0C1</accession>
<name>A0A8S5R0C1_9CAUD</name>
<reference evidence="2" key="1">
    <citation type="journal article" date="2021" name="Proc. Natl. Acad. Sci. U.S.A.">
        <title>A Catalog of Tens of Thousands of Viruses from Human Metagenomes Reveals Hidden Associations with Chronic Diseases.</title>
        <authorList>
            <person name="Tisza M.J."/>
            <person name="Buck C.B."/>
        </authorList>
    </citation>
    <scope>NUCLEOTIDE SEQUENCE</scope>
    <source>
        <strain evidence="2">CteBs22</strain>
    </source>
</reference>
<sequence length="29" mass="3235">MIVEPDGSFVVPGRNRKRTQDTSQRSATT</sequence>
<evidence type="ECO:0000256" key="1">
    <source>
        <dbReference type="SAM" id="MobiDB-lite"/>
    </source>
</evidence>